<feature type="non-terminal residue" evidence="1">
    <location>
        <position position="96"/>
    </location>
</feature>
<sequence>MNKADKIHEAKVQLDNRKHYERLKSPMVKTTEEKKWLLQTPSPPRIPIFYTLTKIHKPKPVGRPIISGCDGPTERISSFVDTLLQPIAQKQQSFIK</sequence>
<reference evidence="1 2" key="1">
    <citation type="submission" date="2022-05" db="EMBL/GenBank/DDBJ databases">
        <authorList>
            <consortium name="Genoscope - CEA"/>
            <person name="William W."/>
        </authorList>
    </citation>
    <scope>NUCLEOTIDE SEQUENCE [LARGE SCALE GENOMIC DNA]</scope>
</reference>
<keyword evidence="2" id="KW-1185">Reference proteome</keyword>
<accession>A0ABN8Q0S1</accession>
<organism evidence="1 2">
    <name type="scientific">Porites lobata</name>
    <dbReference type="NCBI Taxonomy" id="104759"/>
    <lineage>
        <taxon>Eukaryota</taxon>
        <taxon>Metazoa</taxon>
        <taxon>Cnidaria</taxon>
        <taxon>Anthozoa</taxon>
        <taxon>Hexacorallia</taxon>
        <taxon>Scleractinia</taxon>
        <taxon>Fungiina</taxon>
        <taxon>Poritidae</taxon>
        <taxon>Porites</taxon>
    </lineage>
</organism>
<evidence type="ECO:0008006" key="3">
    <source>
        <dbReference type="Google" id="ProtNLM"/>
    </source>
</evidence>
<dbReference type="Proteomes" id="UP001159405">
    <property type="component" value="Unassembled WGS sequence"/>
</dbReference>
<dbReference type="EMBL" id="CALNXK010000093">
    <property type="protein sequence ID" value="CAH3152324.1"/>
    <property type="molecule type" value="Genomic_DNA"/>
</dbReference>
<name>A0ABN8Q0S1_9CNID</name>
<comment type="caution">
    <text evidence="1">The sequence shown here is derived from an EMBL/GenBank/DDBJ whole genome shotgun (WGS) entry which is preliminary data.</text>
</comment>
<protein>
    <recommendedName>
        <fullName evidence="3">Reverse transcriptase domain-containing protein</fullName>
    </recommendedName>
</protein>
<evidence type="ECO:0000313" key="2">
    <source>
        <dbReference type="Proteomes" id="UP001159405"/>
    </source>
</evidence>
<proteinExistence type="predicted"/>
<gene>
    <name evidence="1" type="ORF">PLOB_00049021</name>
</gene>
<evidence type="ECO:0000313" key="1">
    <source>
        <dbReference type="EMBL" id="CAH3152324.1"/>
    </source>
</evidence>